<dbReference type="VEuPathDB" id="FungiDB:MPH_02365"/>
<keyword evidence="1" id="KW-1133">Transmembrane helix</keyword>
<evidence type="ECO:0000256" key="1">
    <source>
        <dbReference type="SAM" id="Phobius"/>
    </source>
</evidence>
<organism evidence="2 3">
    <name type="scientific">Macrophomina phaseolina (strain MS6)</name>
    <name type="common">Charcoal rot fungus</name>
    <dbReference type="NCBI Taxonomy" id="1126212"/>
    <lineage>
        <taxon>Eukaryota</taxon>
        <taxon>Fungi</taxon>
        <taxon>Dikarya</taxon>
        <taxon>Ascomycota</taxon>
        <taxon>Pezizomycotina</taxon>
        <taxon>Dothideomycetes</taxon>
        <taxon>Dothideomycetes incertae sedis</taxon>
        <taxon>Botryosphaeriales</taxon>
        <taxon>Botryosphaeriaceae</taxon>
        <taxon>Macrophomina</taxon>
    </lineage>
</organism>
<evidence type="ECO:0000313" key="3">
    <source>
        <dbReference type="Proteomes" id="UP000007129"/>
    </source>
</evidence>
<dbReference type="Proteomes" id="UP000007129">
    <property type="component" value="Unassembled WGS sequence"/>
</dbReference>
<proteinExistence type="predicted"/>
<feature type="transmembrane region" description="Helical" evidence="1">
    <location>
        <begin position="86"/>
        <end position="104"/>
    </location>
</feature>
<dbReference type="HOGENOM" id="CLU_1959983_0_0_1"/>
<accession>K2RCU7</accession>
<dbReference type="EMBL" id="AHHD01000089">
    <property type="protein sequence ID" value="EKG20351.1"/>
    <property type="molecule type" value="Genomic_DNA"/>
</dbReference>
<dbReference type="InParanoid" id="K2RCU7"/>
<reference evidence="2 3" key="1">
    <citation type="journal article" date="2012" name="BMC Genomics">
        <title>Tools to kill: Genome of one of the most destructive plant pathogenic fungi Macrophomina phaseolina.</title>
        <authorList>
            <person name="Islam M.S."/>
            <person name="Haque M.S."/>
            <person name="Islam M.M."/>
            <person name="Emdad E.M."/>
            <person name="Halim A."/>
            <person name="Hossen Q.M.M."/>
            <person name="Hossain M.Z."/>
            <person name="Ahmed B."/>
            <person name="Rahim S."/>
            <person name="Rahman M.S."/>
            <person name="Alam M.M."/>
            <person name="Hou S."/>
            <person name="Wan X."/>
            <person name="Saito J.A."/>
            <person name="Alam M."/>
        </authorList>
    </citation>
    <scope>NUCLEOTIDE SEQUENCE [LARGE SCALE GENOMIC DNA]</scope>
    <source>
        <strain evidence="2 3">MS6</strain>
    </source>
</reference>
<keyword evidence="1" id="KW-0472">Membrane</keyword>
<dbReference type="AlphaFoldDB" id="K2RCU7"/>
<keyword evidence="1" id="KW-0812">Transmembrane</keyword>
<gene>
    <name evidence="2" type="ORF">MPH_02365</name>
</gene>
<sequence>MRNDRILRSSLKGIPVVVLRALLGLPIWVLAFHYDSTHGTPPDGQRSRSIGQTCVIGFSAFSRSCRNSGTKLSNGPNDLAVRDSSLQVYISVFAMVQCMILKLVDPKTCRSFSYCSHVYSNANIHQGK</sequence>
<name>K2RCU7_MACPH</name>
<comment type="caution">
    <text evidence="2">The sequence shown here is derived from an EMBL/GenBank/DDBJ whole genome shotgun (WGS) entry which is preliminary data.</text>
</comment>
<protein>
    <submittedName>
        <fullName evidence="2">Uncharacterized protein</fullName>
    </submittedName>
</protein>
<feature type="transmembrane region" description="Helical" evidence="1">
    <location>
        <begin position="12"/>
        <end position="34"/>
    </location>
</feature>
<evidence type="ECO:0000313" key="2">
    <source>
        <dbReference type="EMBL" id="EKG20351.1"/>
    </source>
</evidence>